<dbReference type="InterPro" id="IPR001173">
    <property type="entry name" value="Glyco_trans_2-like"/>
</dbReference>
<organism evidence="3 4">
    <name type="scientific">Chryseobacterium soli</name>
    <dbReference type="NCBI Taxonomy" id="445961"/>
    <lineage>
        <taxon>Bacteria</taxon>
        <taxon>Pseudomonadati</taxon>
        <taxon>Bacteroidota</taxon>
        <taxon>Flavobacteriia</taxon>
        <taxon>Flavobacteriales</taxon>
        <taxon>Weeksellaceae</taxon>
        <taxon>Chryseobacterium group</taxon>
        <taxon>Chryseobacterium</taxon>
    </lineage>
</organism>
<dbReference type="RefSeq" id="WP_034714222.1">
    <property type="nucleotide sequence ID" value="NZ_JPRH01000009.1"/>
</dbReference>
<evidence type="ECO:0000259" key="2">
    <source>
        <dbReference type="Pfam" id="PF00535"/>
    </source>
</evidence>
<protein>
    <recommendedName>
        <fullName evidence="2">Glycosyltransferase 2-like domain-containing protein</fullName>
    </recommendedName>
</protein>
<dbReference type="Pfam" id="PF00535">
    <property type="entry name" value="Glycos_transf_2"/>
    <property type="match status" value="1"/>
</dbReference>
<dbReference type="STRING" id="445961.IW15_18680"/>
<evidence type="ECO:0000313" key="4">
    <source>
        <dbReference type="Proteomes" id="UP000028705"/>
    </source>
</evidence>
<keyword evidence="4" id="KW-1185">Reference proteome</keyword>
<comment type="similarity">
    <text evidence="1">Belongs to the glycosyltransferase 2 family. WaaE/KdtX subfamily.</text>
</comment>
<gene>
    <name evidence="3" type="ORF">IW15_18680</name>
</gene>
<evidence type="ECO:0000256" key="1">
    <source>
        <dbReference type="ARBA" id="ARBA00038494"/>
    </source>
</evidence>
<evidence type="ECO:0000313" key="3">
    <source>
        <dbReference type="EMBL" id="KFF10728.1"/>
    </source>
</evidence>
<dbReference type="OrthoDB" id="1245371at2"/>
<comment type="caution">
    <text evidence="3">The sequence shown here is derived from an EMBL/GenBank/DDBJ whole genome shotgun (WGS) entry which is preliminary data.</text>
</comment>
<dbReference type="eggNOG" id="ENOG502ZE14">
    <property type="taxonomic scope" value="Bacteria"/>
</dbReference>
<dbReference type="SUPFAM" id="SSF53448">
    <property type="entry name" value="Nucleotide-diphospho-sugar transferases"/>
    <property type="match status" value="1"/>
</dbReference>
<proteinExistence type="inferred from homology"/>
<reference evidence="3 4" key="1">
    <citation type="submission" date="2014-07" db="EMBL/GenBank/DDBJ databases">
        <title>Genome of Chryseobacterium soli DSM 19298.</title>
        <authorList>
            <person name="Stropko S.J."/>
            <person name="Pipes S.E."/>
            <person name="Newman J."/>
        </authorList>
    </citation>
    <scope>NUCLEOTIDE SEQUENCE [LARGE SCALE GENOMIC DNA]</scope>
    <source>
        <strain evidence="3 4">DSM 19298</strain>
    </source>
</reference>
<dbReference type="PANTHER" id="PTHR43630:SF2">
    <property type="entry name" value="GLYCOSYLTRANSFERASE"/>
    <property type="match status" value="1"/>
</dbReference>
<dbReference type="InterPro" id="IPR029044">
    <property type="entry name" value="Nucleotide-diphossugar_trans"/>
</dbReference>
<dbReference type="EMBL" id="JPRH01000009">
    <property type="protein sequence ID" value="KFF10728.1"/>
    <property type="molecule type" value="Genomic_DNA"/>
</dbReference>
<feature type="domain" description="Glycosyltransferase 2-like" evidence="2">
    <location>
        <begin position="14"/>
        <end position="145"/>
    </location>
</feature>
<dbReference type="Proteomes" id="UP000028705">
    <property type="component" value="Unassembled WGS sequence"/>
</dbReference>
<accession>A0A086A214</accession>
<sequence length="213" mass="25155">MFDFLRPVTVTYGITVCNEHKELKILLNSLLPLIDAKDEVLILRDMTNPDEKVGELLSQYGSKIKVVEARLNGDFATFKNNLIHNASCKYLFQIDADEYPADGFIKKLKPYLRKEKSVECFFVPRINIVEGITEDYIREMKWNVNAEGYVNFPDYQARIIKNNKKIFWKNKVHEVLYGNKNFTEMPKDYDFCLIHKKTFEKQKKQNDFYETLD</sequence>
<dbReference type="PANTHER" id="PTHR43630">
    <property type="entry name" value="POLY-BETA-1,6-N-ACETYL-D-GLUCOSAMINE SYNTHASE"/>
    <property type="match status" value="1"/>
</dbReference>
<dbReference type="AlphaFoldDB" id="A0A086A214"/>
<dbReference type="Gene3D" id="3.90.550.10">
    <property type="entry name" value="Spore Coat Polysaccharide Biosynthesis Protein SpsA, Chain A"/>
    <property type="match status" value="1"/>
</dbReference>
<name>A0A086A214_9FLAO</name>